<keyword evidence="5" id="KW-0653">Protein transport</keyword>
<reference evidence="6" key="1">
    <citation type="submission" date="2022-12" db="EMBL/GenBank/DDBJ databases">
        <authorList>
            <person name="Webb A."/>
        </authorList>
    </citation>
    <scope>NUCLEOTIDE SEQUENCE</scope>
    <source>
        <strain evidence="6">Pd1</strain>
    </source>
</reference>
<dbReference type="Proteomes" id="UP001162029">
    <property type="component" value="Unassembled WGS sequence"/>
</dbReference>
<keyword evidence="5" id="KW-0999">Mitochondrion inner membrane</keyword>
<keyword evidence="5" id="KW-0496">Mitochondrion</keyword>
<name>A0AAV0TUH2_9STRA</name>
<dbReference type="PANTHER" id="PTHR14110:SF18">
    <property type="entry name" value="OUTER ENVELOPE PORE PROTEIN 16-3, CHLOROPLASTIC_MITOCHONDRIAL"/>
    <property type="match status" value="1"/>
</dbReference>
<comment type="function">
    <text evidence="5">Essential core component of the TIM22 complex, a complex that mediates the import and insertion of multi-pass transmembrane proteins into the mitochondrial inner membrane. In the TIM22 complex, it constitutes the voltage-activated and signal-gated channel. Forms a twin-pore translocase that uses the membrane potential as external driving force in 2 voltage-dependent steps.</text>
</comment>
<dbReference type="PANTHER" id="PTHR14110">
    <property type="entry name" value="MITOCHONDRIAL IMPORT INNER MEMBRANE TRANSLOCASE SUBUNIT TIM22"/>
    <property type="match status" value="1"/>
</dbReference>
<organism evidence="6 7">
    <name type="scientific">Peronospora destructor</name>
    <dbReference type="NCBI Taxonomy" id="86335"/>
    <lineage>
        <taxon>Eukaryota</taxon>
        <taxon>Sar</taxon>
        <taxon>Stramenopiles</taxon>
        <taxon>Oomycota</taxon>
        <taxon>Peronosporomycetes</taxon>
        <taxon>Peronosporales</taxon>
        <taxon>Peronosporaceae</taxon>
        <taxon>Peronospora</taxon>
    </lineage>
</organism>
<evidence type="ECO:0000256" key="3">
    <source>
        <dbReference type="ARBA" id="ARBA00022989"/>
    </source>
</evidence>
<dbReference type="GO" id="GO:0045039">
    <property type="term" value="P:protein insertion into mitochondrial inner membrane"/>
    <property type="evidence" value="ECO:0007669"/>
    <property type="project" value="UniProtKB-UniRule"/>
</dbReference>
<comment type="similarity">
    <text evidence="5">Belongs to the Tim17/Tim22/Tim23 family.</text>
</comment>
<comment type="subcellular location">
    <subcellularLocation>
        <location evidence="1">Membrane</location>
        <topology evidence="1">Multi-pass membrane protein</topology>
    </subcellularLocation>
    <subcellularLocation>
        <location evidence="5">Mitochondrion inner membrane</location>
        <topology evidence="5">Multi-pass membrane protein</topology>
    </subcellularLocation>
</comment>
<evidence type="ECO:0000256" key="1">
    <source>
        <dbReference type="ARBA" id="ARBA00004141"/>
    </source>
</evidence>
<dbReference type="InterPro" id="IPR039175">
    <property type="entry name" value="TIM22"/>
</dbReference>
<evidence type="ECO:0000256" key="5">
    <source>
        <dbReference type="RuleBase" id="RU367038"/>
    </source>
</evidence>
<evidence type="ECO:0000256" key="4">
    <source>
        <dbReference type="ARBA" id="ARBA00023136"/>
    </source>
</evidence>
<keyword evidence="4" id="KW-0472">Membrane</keyword>
<evidence type="ECO:0000313" key="7">
    <source>
        <dbReference type="Proteomes" id="UP001162029"/>
    </source>
</evidence>
<keyword evidence="2" id="KW-0812">Transmembrane</keyword>
<keyword evidence="7" id="KW-1185">Reference proteome</keyword>
<proteinExistence type="inferred from homology"/>
<comment type="caution">
    <text evidence="6">The sequence shown here is derived from an EMBL/GenBank/DDBJ whole genome shotgun (WGS) entry which is preliminary data.</text>
</comment>
<keyword evidence="5" id="KW-0813">Transport</keyword>
<dbReference type="AlphaFoldDB" id="A0AAV0TUH2"/>
<protein>
    <recommendedName>
        <fullName evidence="5">Mitochondrial import inner membrane translocase subunit TIM22</fullName>
    </recommendedName>
</protein>
<comment type="subunit">
    <text evidence="5">Component of the TIM22 complex.</text>
</comment>
<sequence>MGFVSKLLPLLTIASVSSVADRRDILSVPPETSKTSSSDCMSTTALLIFRGLGAGLAWTISVDGYALASMTDDQWKQRIATRPGPSIAREAARSLARLSMRNMLGFASFLGIFGGVSCTMEKARGKKDLLNPFVGGFTAGMAILPGELRNPRTLVTAAFLCGSASMALHHFIPKETAKTMVSQ</sequence>
<evidence type="ECO:0000313" key="6">
    <source>
        <dbReference type="EMBL" id="CAI5725907.1"/>
    </source>
</evidence>
<keyword evidence="3" id="KW-1133">Transmembrane helix</keyword>
<gene>
    <name evidence="6" type="ORF">PDE001_LOCUS3455</name>
</gene>
<dbReference type="EMBL" id="CANTFM010000586">
    <property type="protein sequence ID" value="CAI5725907.1"/>
    <property type="molecule type" value="Genomic_DNA"/>
</dbReference>
<dbReference type="GO" id="GO:0008320">
    <property type="term" value="F:protein transmembrane transporter activity"/>
    <property type="evidence" value="ECO:0007669"/>
    <property type="project" value="UniProtKB-UniRule"/>
</dbReference>
<accession>A0AAV0TUH2</accession>
<keyword evidence="5" id="KW-0811">Translocation</keyword>
<dbReference type="Pfam" id="PF02466">
    <property type="entry name" value="Tim17"/>
    <property type="match status" value="1"/>
</dbReference>
<evidence type="ECO:0000256" key="2">
    <source>
        <dbReference type="ARBA" id="ARBA00022692"/>
    </source>
</evidence>
<dbReference type="GO" id="GO:0042721">
    <property type="term" value="C:TIM22 mitochondrial import inner membrane insertion complex"/>
    <property type="evidence" value="ECO:0007669"/>
    <property type="project" value="UniProtKB-UniRule"/>
</dbReference>